<reference evidence="7 8" key="1">
    <citation type="submission" date="2020-07" db="EMBL/GenBank/DDBJ databases">
        <title>Sequencing the genomes of 1000 actinobacteria strains.</title>
        <authorList>
            <person name="Klenk H.-P."/>
        </authorList>
    </citation>
    <scope>NUCLEOTIDE SEQUENCE [LARGE SCALE GENOMIC DNA]</scope>
    <source>
        <strain evidence="7 8">CXB654</strain>
    </source>
</reference>
<feature type="binding site" evidence="3">
    <location>
        <position position="79"/>
    </location>
    <ligand>
        <name>Cu cation</name>
        <dbReference type="ChEBI" id="CHEBI:23378"/>
    </ligand>
</feature>
<evidence type="ECO:0000256" key="5">
    <source>
        <dbReference type="SAM" id="SignalP"/>
    </source>
</evidence>
<keyword evidence="3" id="KW-0479">Metal-binding</keyword>
<dbReference type="Pfam" id="PF02630">
    <property type="entry name" value="SCO1-SenC"/>
    <property type="match status" value="1"/>
</dbReference>
<dbReference type="AlphaFoldDB" id="A0A852U3T3"/>
<keyword evidence="4" id="KW-1015">Disulfide bond</keyword>
<feature type="binding site" evidence="3">
    <location>
        <position position="168"/>
    </location>
    <ligand>
        <name>Cu cation</name>
        <dbReference type="ChEBI" id="CHEBI:23378"/>
    </ligand>
</feature>
<dbReference type="Proteomes" id="UP000589036">
    <property type="component" value="Unassembled WGS sequence"/>
</dbReference>
<keyword evidence="5" id="KW-0732">Signal</keyword>
<evidence type="ECO:0000256" key="4">
    <source>
        <dbReference type="PIRSR" id="PIRSR603782-2"/>
    </source>
</evidence>
<dbReference type="InterPro" id="IPR003782">
    <property type="entry name" value="SCO1/SenC"/>
</dbReference>
<evidence type="ECO:0000259" key="6">
    <source>
        <dbReference type="PROSITE" id="PS51352"/>
    </source>
</evidence>
<dbReference type="GO" id="GO:0046872">
    <property type="term" value="F:metal ion binding"/>
    <property type="evidence" value="ECO:0007669"/>
    <property type="project" value="UniProtKB-KW"/>
</dbReference>
<feature type="signal peptide" evidence="5">
    <location>
        <begin position="1"/>
        <end position="21"/>
    </location>
</feature>
<dbReference type="PROSITE" id="PS51352">
    <property type="entry name" value="THIOREDOXIN_2"/>
    <property type="match status" value="1"/>
</dbReference>
<comment type="caution">
    <text evidence="7">The sequence shown here is derived from an EMBL/GenBank/DDBJ whole genome shotgun (WGS) entry which is preliminary data.</text>
</comment>
<name>A0A852U3T3_9ACTN</name>
<keyword evidence="8" id="KW-1185">Reference proteome</keyword>
<proteinExistence type="inferred from homology"/>
<evidence type="ECO:0000256" key="3">
    <source>
        <dbReference type="PIRSR" id="PIRSR603782-1"/>
    </source>
</evidence>
<dbReference type="PANTHER" id="PTHR12151">
    <property type="entry name" value="ELECTRON TRANSPORT PROTIN SCO1/SENC FAMILY MEMBER"/>
    <property type="match status" value="1"/>
</dbReference>
<feature type="chain" id="PRO_5032817752" evidence="5">
    <location>
        <begin position="22"/>
        <end position="205"/>
    </location>
</feature>
<sequence>MRFSVPVVGGLALLTTLAACAAPAGPTGAGDDSPYNGTEIGGTFELPDITLTDTSGEDYNLREDSAGSTTAVFFGFTNCPDICPTTMADMAQAVQLLEPEQREGVDVVFVTADPDRDDTEVLRMWLDSFDSSFTGLTGETADIDSAAEELAVSIERPEDRTGNYQVGHGSQTLVFSPEGESELMWRYGTEPDAIAEDLRLLLEEA</sequence>
<accession>A0A852U3T3</accession>
<comment type="similarity">
    <text evidence="1">Belongs to the SCO1/2 family.</text>
</comment>
<keyword evidence="2 3" id="KW-0186">Copper</keyword>
<dbReference type="InterPro" id="IPR013766">
    <property type="entry name" value="Thioredoxin_domain"/>
</dbReference>
<evidence type="ECO:0000256" key="1">
    <source>
        <dbReference type="ARBA" id="ARBA00010996"/>
    </source>
</evidence>
<feature type="disulfide bond" description="Redox-active" evidence="4">
    <location>
        <begin position="79"/>
        <end position="83"/>
    </location>
</feature>
<dbReference type="Gene3D" id="3.40.30.10">
    <property type="entry name" value="Glutaredoxin"/>
    <property type="match status" value="1"/>
</dbReference>
<protein>
    <submittedName>
        <fullName evidence="7">Protein SCO1/2</fullName>
    </submittedName>
</protein>
<dbReference type="PANTHER" id="PTHR12151:SF25">
    <property type="entry name" value="LINALOOL DEHYDRATASE_ISOMERASE DOMAIN-CONTAINING PROTEIN"/>
    <property type="match status" value="1"/>
</dbReference>
<gene>
    <name evidence="7" type="ORF">HDA32_003894</name>
</gene>
<feature type="domain" description="Thioredoxin" evidence="6">
    <location>
        <begin position="40"/>
        <end position="205"/>
    </location>
</feature>
<dbReference type="RefSeq" id="WP_179644548.1">
    <property type="nucleotide sequence ID" value="NZ_BAAAYY010000010.1"/>
</dbReference>
<dbReference type="EMBL" id="JACCCC010000001">
    <property type="protein sequence ID" value="NYE48774.1"/>
    <property type="molecule type" value="Genomic_DNA"/>
</dbReference>
<evidence type="ECO:0000313" key="8">
    <source>
        <dbReference type="Proteomes" id="UP000589036"/>
    </source>
</evidence>
<dbReference type="InterPro" id="IPR036249">
    <property type="entry name" value="Thioredoxin-like_sf"/>
</dbReference>
<evidence type="ECO:0000313" key="7">
    <source>
        <dbReference type="EMBL" id="NYE48774.1"/>
    </source>
</evidence>
<feature type="binding site" evidence="3">
    <location>
        <position position="83"/>
    </location>
    <ligand>
        <name>Cu cation</name>
        <dbReference type="ChEBI" id="CHEBI:23378"/>
    </ligand>
</feature>
<dbReference type="CDD" id="cd02968">
    <property type="entry name" value="SCO"/>
    <property type="match status" value="1"/>
</dbReference>
<evidence type="ECO:0000256" key="2">
    <source>
        <dbReference type="ARBA" id="ARBA00023008"/>
    </source>
</evidence>
<organism evidence="7 8">
    <name type="scientific">Spinactinospora alkalitolerans</name>
    <dbReference type="NCBI Taxonomy" id="687207"/>
    <lineage>
        <taxon>Bacteria</taxon>
        <taxon>Bacillati</taxon>
        <taxon>Actinomycetota</taxon>
        <taxon>Actinomycetes</taxon>
        <taxon>Streptosporangiales</taxon>
        <taxon>Nocardiopsidaceae</taxon>
        <taxon>Spinactinospora</taxon>
    </lineage>
</organism>
<dbReference type="PROSITE" id="PS51257">
    <property type="entry name" value="PROKAR_LIPOPROTEIN"/>
    <property type="match status" value="1"/>
</dbReference>
<dbReference type="SUPFAM" id="SSF52833">
    <property type="entry name" value="Thioredoxin-like"/>
    <property type="match status" value="1"/>
</dbReference>